<dbReference type="AlphaFoldDB" id="A0A0A2TQN7"/>
<comment type="caution">
    <text evidence="1">The sequence shown here is derived from an EMBL/GenBank/DDBJ whole genome shotgun (WGS) entry which is preliminary data.</text>
</comment>
<keyword evidence="2" id="KW-1185">Reference proteome</keyword>
<evidence type="ECO:0000313" key="2">
    <source>
        <dbReference type="Proteomes" id="UP000030147"/>
    </source>
</evidence>
<evidence type="ECO:0000313" key="1">
    <source>
        <dbReference type="EMBL" id="KGP71625.1"/>
    </source>
</evidence>
<dbReference type="eggNOG" id="ENOG5033CKI">
    <property type="taxonomic scope" value="Bacteria"/>
</dbReference>
<dbReference type="RefSeq" id="WP_036822417.1">
    <property type="nucleotide sequence ID" value="NZ_AVBF01000055.1"/>
</dbReference>
<organism evidence="1 2">
    <name type="scientific">Pontibacillus yanchengensis Y32</name>
    <dbReference type="NCBI Taxonomy" id="1385514"/>
    <lineage>
        <taxon>Bacteria</taxon>
        <taxon>Bacillati</taxon>
        <taxon>Bacillota</taxon>
        <taxon>Bacilli</taxon>
        <taxon>Bacillales</taxon>
        <taxon>Bacillaceae</taxon>
        <taxon>Pontibacillus</taxon>
    </lineage>
</organism>
<dbReference type="Proteomes" id="UP000030147">
    <property type="component" value="Unassembled WGS sequence"/>
</dbReference>
<gene>
    <name evidence="1" type="ORF">N782_17935</name>
</gene>
<name>A0A0A2TQN7_9BACI</name>
<dbReference type="OrthoDB" id="2967156at2"/>
<accession>A0A0A2TQN7</accession>
<reference evidence="1 2" key="1">
    <citation type="journal article" date="2015" name="Stand. Genomic Sci.">
        <title>High quality draft genome sequence of the moderately halophilic bacterium Pontibacillus yanchengensis Y32(T) and comparison among Pontibacillus genomes.</title>
        <authorList>
            <person name="Huang J."/>
            <person name="Qiao Z.X."/>
            <person name="Tang J.W."/>
            <person name="Wang G."/>
        </authorList>
    </citation>
    <scope>NUCLEOTIDE SEQUENCE [LARGE SCALE GENOMIC DNA]</scope>
    <source>
        <strain evidence="1 2">Y32</strain>
    </source>
</reference>
<proteinExistence type="predicted"/>
<protein>
    <submittedName>
        <fullName evidence="1">Uncharacterized protein</fullName>
    </submittedName>
</protein>
<sequence>MGELIDLEIRRARKELKEYTNSKGIAYEIYLTVVKYVNEHLDEGYKKPVENLTTETLLELVYQGDRERFKATFQELMHYWKLDIDMEDVQTQEGIFITFKTVGDLCIYIEKKVNKRSDKEGK</sequence>
<dbReference type="EMBL" id="AVBF01000055">
    <property type="protein sequence ID" value="KGP71625.1"/>
    <property type="molecule type" value="Genomic_DNA"/>
</dbReference>